<evidence type="ECO:0000256" key="3">
    <source>
        <dbReference type="ARBA" id="ARBA00022692"/>
    </source>
</evidence>
<keyword evidence="8" id="KW-1185">Reference proteome</keyword>
<dbReference type="GO" id="GO:0005886">
    <property type="term" value="C:plasma membrane"/>
    <property type="evidence" value="ECO:0007669"/>
    <property type="project" value="UniProtKB-SubCell"/>
</dbReference>
<comment type="subcellular location">
    <subcellularLocation>
        <location evidence="1">Cell membrane</location>
        <topology evidence="1">Multi-pass membrane protein</topology>
    </subcellularLocation>
</comment>
<feature type="transmembrane region" description="Helical" evidence="6">
    <location>
        <begin position="307"/>
        <end position="329"/>
    </location>
</feature>
<dbReference type="InterPro" id="IPR002797">
    <property type="entry name" value="Polysacc_synth"/>
</dbReference>
<evidence type="ECO:0000256" key="4">
    <source>
        <dbReference type="ARBA" id="ARBA00022989"/>
    </source>
</evidence>
<evidence type="ECO:0000256" key="6">
    <source>
        <dbReference type="SAM" id="Phobius"/>
    </source>
</evidence>
<feature type="transmembrane region" description="Helical" evidence="6">
    <location>
        <begin position="47"/>
        <end position="71"/>
    </location>
</feature>
<evidence type="ECO:0000256" key="1">
    <source>
        <dbReference type="ARBA" id="ARBA00004651"/>
    </source>
</evidence>
<evidence type="ECO:0000256" key="2">
    <source>
        <dbReference type="ARBA" id="ARBA00022475"/>
    </source>
</evidence>
<keyword evidence="3 6" id="KW-0812">Transmembrane</keyword>
<keyword evidence="5 6" id="KW-0472">Membrane</keyword>
<feature type="transmembrane region" description="Helical" evidence="6">
    <location>
        <begin position="470"/>
        <end position="488"/>
    </location>
</feature>
<dbReference type="AlphaFoldDB" id="A0A1I0FNQ8"/>
<evidence type="ECO:0000313" key="7">
    <source>
        <dbReference type="EMBL" id="SET58937.1"/>
    </source>
</evidence>
<feature type="transmembrane region" description="Helical" evidence="6">
    <location>
        <begin position="403"/>
        <end position="423"/>
    </location>
</feature>
<dbReference type="EMBL" id="FOIM01000009">
    <property type="protein sequence ID" value="SET58937.1"/>
    <property type="molecule type" value="Genomic_DNA"/>
</dbReference>
<feature type="transmembrane region" description="Helical" evidence="6">
    <location>
        <begin position="184"/>
        <end position="206"/>
    </location>
</feature>
<feature type="transmembrane region" description="Helical" evidence="6">
    <location>
        <begin position="92"/>
        <end position="116"/>
    </location>
</feature>
<feature type="transmembrane region" description="Helical" evidence="6">
    <location>
        <begin position="341"/>
        <end position="356"/>
    </location>
</feature>
<organism evidence="7 8">
    <name type="scientific">Enterocloster lavalensis</name>
    <dbReference type="NCBI Taxonomy" id="460384"/>
    <lineage>
        <taxon>Bacteria</taxon>
        <taxon>Bacillati</taxon>
        <taxon>Bacillota</taxon>
        <taxon>Clostridia</taxon>
        <taxon>Lachnospirales</taxon>
        <taxon>Lachnospiraceae</taxon>
        <taxon>Enterocloster</taxon>
    </lineage>
</organism>
<feature type="transmembrane region" description="Helical" evidence="6">
    <location>
        <begin position="377"/>
        <end position="397"/>
    </location>
</feature>
<feature type="transmembrane region" description="Helical" evidence="6">
    <location>
        <begin position="443"/>
        <end position="464"/>
    </location>
</feature>
<feature type="transmembrane region" description="Helical" evidence="6">
    <location>
        <begin position="122"/>
        <end position="146"/>
    </location>
</feature>
<keyword evidence="4 6" id="KW-1133">Transmembrane helix</keyword>
<sequence>MESRSKNVKRNIGWGIINCFVSIILPFLTRTAVVYSIGIEYTGLDSLFHSVLSVMNLAELGIGSAMVFSMYKPIAEMDEEKVCALLNLYRKCYRIIGMIVLGIGTALLLFINRLIAGNVPNNVNICILFIIYIVDDAIGYLLFAYKTSLFTASQRVDWISRITIIVQFLKCIIRIVGVVYFKNYYIYAIALPVTTLLNNLLIHYLAGKEFPNYRCIGELNREDKVAIKKKVGGMVFQKIGHIILTSADTIVISAFFGLRVLGIYNGYYYIITALAAVLSVVQRSLIPSIGNSIVKENTEKNYSNFNIIGLLYIWIIGWSSTCLLCLYQPFITLWQGSENTFSFPVVIMLTVYYYTFHMGDMIHMYKEALGLWWEGKFVPIVSSLLNLILNVVLVQLIGIYGILISTIISVTFINVPILSKIVFKYYFEDNGHLWKKYLGEVCLYFVITFIVSTFSLLIVSGIHINGYIGLFIKATYCLIVPNIFYLFAWKKFSYYKGSVEFIAKIIPNRFRSIINKIM</sequence>
<evidence type="ECO:0000256" key="5">
    <source>
        <dbReference type="ARBA" id="ARBA00023136"/>
    </source>
</evidence>
<dbReference type="InterPro" id="IPR050833">
    <property type="entry name" value="Poly_Biosynth_Transport"/>
</dbReference>
<dbReference type="Pfam" id="PF01943">
    <property type="entry name" value="Polysacc_synt"/>
    <property type="match status" value="1"/>
</dbReference>
<evidence type="ECO:0000313" key="8">
    <source>
        <dbReference type="Proteomes" id="UP000198508"/>
    </source>
</evidence>
<dbReference type="STRING" id="460384.SAMN05216313_10933"/>
<dbReference type="Proteomes" id="UP000198508">
    <property type="component" value="Unassembled WGS sequence"/>
</dbReference>
<gene>
    <name evidence="7" type="ORF">SAMN05216313_10933</name>
</gene>
<feature type="transmembrane region" description="Helical" evidence="6">
    <location>
        <begin position="158"/>
        <end position="178"/>
    </location>
</feature>
<keyword evidence="2" id="KW-1003">Cell membrane</keyword>
<accession>A0A1I0FNQ8</accession>
<feature type="transmembrane region" description="Helical" evidence="6">
    <location>
        <begin position="12"/>
        <end position="35"/>
    </location>
</feature>
<dbReference type="PANTHER" id="PTHR30250">
    <property type="entry name" value="PST FAMILY PREDICTED COLANIC ACID TRANSPORTER"/>
    <property type="match status" value="1"/>
</dbReference>
<name>A0A1I0FNQ8_9FIRM</name>
<reference evidence="8" key="1">
    <citation type="submission" date="2016-10" db="EMBL/GenBank/DDBJ databases">
        <authorList>
            <person name="Varghese N."/>
            <person name="Submissions S."/>
        </authorList>
    </citation>
    <scope>NUCLEOTIDE SEQUENCE [LARGE SCALE GENOMIC DNA]</scope>
    <source>
        <strain evidence="8">NLAE-zl-G277</strain>
    </source>
</reference>
<proteinExistence type="predicted"/>
<protein>
    <submittedName>
        <fullName evidence="7">Membrane protein involved in the export of O-antigen and teichoic acid</fullName>
    </submittedName>
</protein>
<feature type="transmembrane region" description="Helical" evidence="6">
    <location>
        <begin position="267"/>
        <end position="286"/>
    </location>
</feature>
<dbReference type="PANTHER" id="PTHR30250:SF26">
    <property type="entry name" value="PSMA PROTEIN"/>
    <property type="match status" value="1"/>
</dbReference>
<feature type="transmembrane region" description="Helical" evidence="6">
    <location>
        <begin position="239"/>
        <end position="261"/>
    </location>
</feature>